<name>A0ABN8T4F5_9CNID</name>
<dbReference type="SUPFAM" id="SSF56553">
    <property type="entry name" value="Insert subdomain of RNA polymerase alpha subunit"/>
    <property type="match status" value="1"/>
</dbReference>
<proteinExistence type="predicted"/>
<evidence type="ECO:0000313" key="2">
    <source>
        <dbReference type="Proteomes" id="UP001159427"/>
    </source>
</evidence>
<dbReference type="Proteomes" id="UP001159427">
    <property type="component" value="Unassembled WGS sequence"/>
</dbReference>
<dbReference type="Gene3D" id="2.170.120.12">
    <property type="entry name" value="DNA-directed RNA polymerase, insert domain"/>
    <property type="match status" value="1"/>
</dbReference>
<organism evidence="1 2">
    <name type="scientific">Porites evermanni</name>
    <dbReference type="NCBI Taxonomy" id="104178"/>
    <lineage>
        <taxon>Eukaryota</taxon>
        <taxon>Metazoa</taxon>
        <taxon>Cnidaria</taxon>
        <taxon>Anthozoa</taxon>
        <taxon>Hexacorallia</taxon>
        <taxon>Scleractinia</taxon>
        <taxon>Fungiina</taxon>
        <taxon>Poritidae</taxon>
        <taxon>Porites</taxon>
    </lineage>
</organism>
<feature type="non-terminal residue" evidence="1">
    <location>
        <position position="63"/>
    </location>
</feature>
<feature type="non-terminal residue" evidence="1">
    <location>
        <position position="1"/>
    </location>
</feature>
<dbReference type="PANTHER" id="PTHR11800">
    <property type="entry name" value="DNA-DIRECTED RNA POLYMERASE"/>
    <property type="match status" value="1"/>
</dbReference>
<dbReference type="InterPro" id="IPR050518">
    <property type="entry name" value="Rpo3/RPB3_RNA_Pol_subunit"/>
</dbReference>
<evidence type="ECO:0000313" key="1">
    <source>
        <dbReference type="EMBL" id="CAH3199202.1"/>
    </source>
</evidence>
<keyword evidence="2" id="KW-1185">Reference proteome</keyword>
<reference evidence="1 2" key="1">
    <citation type="submission" date="2022-05" db="EMBL/GenBank/DDBJ databases">
        <authorList>
            <consortium name="Genoscope - CEA"/>
            <person name="William W."/>
        </authorList>
    </citation>
    <scope>NUCLEOTIDE SEQUENCE [LARGE SCALE GENOMIC DNA]</scope>
</reference>
<sequence>VLAHRLGLIPICADPREFDFRSEGDEEAKENTTLQFNLKVKCIKNKNAPKNATDPDELYIHSK</sequence>
<dbReference type="PANTHER" id="PTHR11800:SF13">
    <property type="entry name" value="DNA-DIRECTED RNA POLYMERASES I AND III SUBUNIT RPAC1"/>
    <property type="match status" value="1"/>
</dbReference>
<comment type="caution">
    <text evidence="1">The sequence shown here is derived from an EMBL/GenBank/DDBJ whole genome shotgun (WGS) entry which is preliminary data.</text>
</comment>
<dbReference type="InterPro" id="IPR036643">
    <property type="entry name" value="RNApol_insert_sf"/>
</dbReference>
<accession>A0ABN8T4F5</accession>
<dbReference type="EMBL" id="CALNXI010006843">
    <property type="protein sequence ID" value="CAH3199202.1"/>
    <property type="molecule type" value="Genomic_DNA"/>
</dbReference>
<protein>
    <submittedName>
        <fullName evidence="1">Uncharacterized protein</fullName>
    </submittedName>
</protein>
<gene>
    <name evidence="1" type="ORF">PEVE_00039162</name>
</gene>